<evidence type="ECO:0000259" key="3">
    <source>
        <dbReference type="Pfam" id="PF04355"/>
    </source>
</evidence>
<evidence type="ECO:0000256" key="1">
    <source>
        <dbReference type="ARBA" id="ARBA00022729"/>
    </source>
</evidence>
<comment type="caution">
    <text evidence="4">The sequence shown here is derived from an EMBL/GenBank/DDBJ whole genome shotgun (WGS) entry which is preliminary data.</text>
</comment>
<dbReference type="Proteomes" id="UP001336250">
    <property type="component" value="Unassembled WGS sequence"/>
</dbReference>
<dbReference type="EMBL" id="JAZIBG010000019">
    <property type="protein sequence ID" value="MEF7613661.1"/>
    <property type="molecule type" value="Genomic_DNA"/>
</dbReference>
<dbReference type="GO" id="GO:0019867">
    <property type="term" value="C:outer membrane"/>
    <property type="evidence" value="ECO:0007669"/>
    <property type="project" value="InterPro"/>
</dbReference>
<evidence type="ECO:0000313" key="5">
    <source>
        <dbReference type="Proteomes" id="UP001336250"/>
    </source>
</evidence>
<dbReference type="InterPro" id="IPR007450">
    <property type="entry name" value="BamE_dom"/>
</dbReference>
<name>A0AAW9Q1E3_9BURK</name>
<keyword evidence="5" id="KW-1185">Reference proteome</keyword>
<dbReference type="Gene3D" id="3.30.1450.10">
    <property type="match status" value="1"/>
</dbReference>
<evidence type="ECO:0000256" key="2">
    <source>
        <dbReference type="ARBA" id="ARBA00023136"/>
    </source>
</evidence>
<accession>A0AAW9Q1E3</accession>
<dbReference type="RefSeq" id="WP_332288602.1">
    <property type="nucleotide sequence ID" value="NZ_JAZIBG010000019.1"/>
</dbReference>
<dbReference type="Pfam" id="PF04355">
    <property type="entry name" value="BamE"/>
    <property type="match status" value="1"/>
</dbReference>
<evidence type="ECO:0000313" key="4">
    <source>
        <dbReference type="EMBL" id="MEF7613661.1"/>
    </source>
</evidence>
<organism evidence="4 5">
    <name type="scientific">Aquincola agrisoli</name>
    <dbReference type="NCBI Taxonomy" id="3119538"/>
    <lineage>
        <taxon>Bacteria</taxon>
        <taxon>Pseudomonadati</taxon>
        <taxon>Pseudomonadota</taxon>
        <taxon>Betaproteobacteria</taxon>
        <taxon>Burkholderiales</taxon>
        <taxon>Sphaerotilaceae</taxon>
        <taxon>Aquincola</taxon>
    </lineage>
</organism>
<feature type="domain" description="Outer membrane protein assembly factor BamE" evidence="3">
    <location>
        <begin position="86"/>
        <end position="147"/>
    </location>
</feature>
<dbReference type="InterPro" id="IPR037873">
    <property type="entry name" value="BamE-like"/>
</dbReference>
<proteinExistence type="predicted"/>
<sequence length="164" mass="18549">MSGWIWWAAAAAAVGVLVACDAKRIEKLEEGVATEADVRRQFGEPAAVFDESDGGRTFDYPRQPEGQVNYLITIGPDGKMSALRQVLTPRNFEKVQPGMTPDQVRRLLGRPAQQQTYALKRETVWDWRWLDGQQAKEFSVTFDADMKVLRSDSRDDPREVYRGG</sequence>
<gene>
    <name evidence="4" type="primary">bamE</name>
    <name evidence="4" type="ORF">V4F39_07035</name>
</gene>
<keyword evidence="2" id="KW-0472">Membrane</keyword>
<dbReference type="AlphaFoldDB" id="A0AAW9Q1E3"/>
<protein>
    <submittedName>
        <fullName evidence="4">Outer membrane protein assembly factor BamE</fullName>
    </submittedName>
</protein>
<reference evidence="4 5" key="1">
    <citation type="submission" date="2024-02" db="EMBL/GenBank/DDBJ databases">
        <title>Genome sequence of Aquincola sp. MAHUQ-54.</title>
        <authorList>
            <person name="Huq M.A."/>
        </authorList>
    </citation>
    <scope>NUCLEOTIDE SEQUENCE [LARGE SCALE GENOMIC DNA]</scope>
    <source>
        <strain evidence="4 5">MAHUQ-54</strain>
    </source>
</reference>
<keyword evidence="1" id="KW-0732">Signal</keyword>